<dbReference type="InterPro" id="IPR040221">
    <property type="entry name" value="CDCA7/CDA7L"/>
</dbReference>
<evidence type="ECO:0000256" key="6">
    <source>
        <dbReference type="ARBA" id="ARBA00022843"/>
    </source>
</evidence>
<keyword evidence="9" id="KW-0539">Nucleus</keyword>
<dbReference type="OrthoDB" id="298344at2759"/>
<gene>
    <name evidence="11" type="ORF">TSUD_299560</name>
</gene>
<keyword evidence="3" id="KW-0963">Cytoplasm</keyword>
<dbReference type="AlphaFoldDB" id="A0A2Z6PCW7"/>
<evidence type="ECO:0000256" key="8">
    <source>
        <dbReference type="ARBA" id="ARBA00023163"/>
    </source>
</evidence>
<evidence type="ECO:0000256" key="9">
    <source>
        <dbReference type="ARBA" id="ARBA00023242"/>
    </source>
</evidence>
<dbReference type="Proteomes" id="UP000242715">
    <property type="component" value="Unassembled WGS sequence"/>
</dbReference>
<dbReference type="EMBL" id="DF974263">
    <property type="protein sequence ID" value="GAU46905.1"/>
    <property type="molecule type" value="Genomic_DNA"/>
</dbReference>
<protein>
    <recommendedName>
        <fullName evidence="10">Zinc-finger domain-containing protein</fullName>
    </recommendedName>
</protein>
<dbReference type="GO" id="GO:0005737">
    <property type="term" value="C:cytoplasm"/>
    <property type="evidence" value="ECO:0007669"/>
    <property type="project" value="UniProtKB-SubCell"/>
</dbReference>
<dbReference type="GO" id="GO:0006355">
    <property type="term" value="P:regulation of DNA-templated transcription"/>
    <property type="evidence" value="ECO:0007669"/>
    <property type="project" value="InterPro"/>
</dbReference>
<keyword evidence="8" id="KW-0804">Transcription</keyword>
<accession>A0A2Z6PCW7</accession>
<evidence type="ECO:0000313" key="11">
    <source>
        <dbReference type="EMBL" id="GAU46905.1"/>
    </source>
</evidence>
<evidence type="ECO:0000256" key="5">
    <source>
        <dbReference type="ARBA" id="ARBA00022553"/>
    </source>
</evidence>
<comment type="subcellular location">
    <subcellularLocation>
        <location evidence="2">Cytoplasm</location>
    </subcellularLocation>
    <subcellularLocation>
        <location evidence="1">Nucleus</location>
    </subcellularLocation>
</comment>
<organism evidence="11 12">
    <name type="scientific">Trifolium subterraneum</name>
    <name type="common">Subterranean clover</name>
    <dbReference type="NCBI Taxonomy" id="3900"/>
    <lineage>
        <taxon>Eukaryota</taxon>
        <taxon>Viridiplantae</taxon>
        <taxon>Streptophyta</taxon>
        <taxon>Embryophyta</taxon>
        <taxon>Tracheophyta</taxon>
        <taxon>Spermatophyta</taxon>
        <taxon>Magnoliopsida</taxon>
        <taxon>eudicotyledons</taxon>
        <taxon>Gunneridae</taxon>
        <taxon>Pentapetalae</taxon>
        <taxon>rosids</taxon>
        <taxon>fabids</taxon>
        <taxon>Fabales</taxon>
        <taxon>Fabaceae</taxon>
        <taxon>Papilionoideae</taxon>
        <taxon>50 kb inversion clade</taxon>
        <taxon>NPAAA clade</taxon>
        <taxon>Hologalegina</taxon>
        <taxon>IRL clade</taxon>
        <taxon>Trifolieae</taxon>
        <taxon>Trifolium</taxon>
    </lineage>
</organism>
<dbReference type="InterPro" id="IPR018866">
    <property type="entry name" value="Znf-4CXXC_R1"/>
</dbReference>
<dbReference type="GO" id="GO:0005634">
    <property type="term" value="C:nucleus"/>
    <property type="evidence" value="ECO:0007669"/>
    <property type="project" value="UniProtKB-SubCell"/>
</dbReference>
<evidence type="ECO:0000256" key="7">
    <source>
        <dbReference type="ARBA" id="ARBA00023015"/>
    </source>
</evidence>
<keyword evidence="7" id="KW-0805">Transcription regulation</keyword>
<evidence type="ECO:0000259" key="10">
    <source>
        <dbReference type="Pfam" id="PF10497"/>
    </source>
</evidence>
<keyword evidence="6" id="KW-0832">Ubl conjugation</keyword>
<keyword evidence="12" id="KW-1185">Reference proteome</keyword>
<keyword evidence="5" id="KW-0597">Phosphoprotein</keyword>
<feature type="domain" description="Zinc-finger" evidence="10">
    <location>
        <begin position="173"/>
        <end position="281"/>
    </location>
</feature>
<evidence type="ECO:0000256" key="3">
    <source>
        <dbReference type="ARBA" id="ARBA00022490"/>
    </source>
</evidence>
<name>A0A2Z6PCW7_TRISU</name>
<evidence type="ECO:0000256" key="2">
    <source>
        <dbReference type="ARBA" id="ARBA00004496"/>
    </source>
</evidence>
<evidence type="ECO:0000313" key="12">
    <source>
        <dbReference type="Proteomes" id="UP000242715"/>
    </source>
</evidence>
<evidence type="ECO:0000256" key="1">
    <source>
        <dbReference type="ARBA" id="ARBA00004123"/>
    </source>
</evidence>
<dbReference type="PANTHER" id="PTHR31169:SF15">
    <property type="entry name" value="EXPRESSED PROTEIN"/>
    <property type="match status" value="1"/>
</dbReference>
<keyword evidence="4" id="KW-1017">Isopeptide bond</keyword>
<dbReference type="Pfam" id="PF10497">
    <property type="entry name" value="zf-4CXXC_R1"/>
    <property type="match status" value="1"/>
</dbReference>
<dbReference type="PANTHER" id="PTHR31169">
    <property type="entry name" value="OS05G0300700 PROTEIN"/>
    <property type="match status" value="1"/>
</dbReference>
<proteinExistence type="predicted"/>
<evidence type="ECO:0000256" key="4">
    <source>
        <dbReference type="ARBA" id="ARBA00022499"/>
    </source>
</evidence>
<reference evidence="12" key="1">
    <citation type="journal article" date="2017" name="Front. Plant Sci.">
        <title>Climate Clever Clovers: New Paradigm to Reduce the Environmental Footprint of Ruminants by Breeding Low Methanogenic Forages Utilizing Haplotype Variation.</title>
        <authorList>
            <person name="Kaur P."/>
            <person name="Appels R."/>
            <person name="Bayer P.E."/>
            <person name="Keeble-Gagnere G."/>
            <person name="Wang J."/>
            <person name="Hirakawa H."/>
            <person name="Shirasawa K."/>
            <person name="Vercoe P."/>
            <person name="Stefanova K."/>
            <person name="Durmic Z."/>
            <person name="Nichols P."/>
            <person name="Revell C."/>
            <person name="Isobe S.N."/>
            <person name="Edwards D."/>
            <person name="Erskine W."/>
        </authorList>
    </citation>
    <scope>NUCLEOTIDE SEQUENCE [LARGE SCALE GENOMIC DNA]</scope>
    <source>
        <strain evidence="12">cv. Daliak</strain>
    </source>
</reference>
<sequence length="282" mass="32131">MAKMKMRETSKSDYEAVRIARISENKARLESLGILNKVSKLREASTPTKKQRTNVKTVYGLTPLRRSQRIKDFTAGTITPVATATSDDLQSRRSHRFKSSFSNDVVTPKKEKLNIEEGEEEKERHIVTTNKWEEKRPANAPLIELNPKDVEHFLWAETSGRRCDSKGRGSIYNPVLGICCHFCRQKKLCGEEDCKRCGNCDVDEPCLGKTDCSVCHSSNGVFCRACLKVRYGEEIEEVRQNKEWMCPHCIEDKGINPYWICNSSICLRKRKMSPTGIAIHKG</sequence>